<evidence type="ECO:0000313" key="2">
    <source>
        <dbReference type="EMBL" id="AMC01797.1"/>
    </source>
</evidence>
<keyword evidence="1" id="KW-0812">Transmembrane</keyword>
<reference evidence="3" key="2">
    <citation type="submission" date="2016-01" db="EMBL/GenBank/DDBJ databases">
        <title>Six Aerococcus type strain genome sequencing and assembly using PacBio and Illumina Hiseq.</title>
        <authorList>
            <person name="Carkaci D."/>
            <person name="Dargis R."/>
            <person name="Nielsen X.C."/>
            <person name="Skovgaard O."/>
            <person name="Fuursted K."/>
            <person name="Christensen J.J."/>
        </authorList>
    </citation>
    <scope>NUCLEOTIDE SEQUENCE [LARGE SCALE GENOMIC DNA]</scope>
    <source>
        <strain evidence="3">CCUG4311</strain>
    </source>
</reference>
<evidence type="ECO:0000256" key="1">
    <source>
        <dbReference type="SAM" id="Phobius"/>
    </source>
</evidence>
<keyword evidence="1" id="KW-0472">Membrane</keyword>
<dbReference type="GeneID" id="88557791"/>
<name>A0AAU8U6K3_9LACT</name>
<dbReference type="Proteomes" id="UP000066986">
    <property type="component" value="Chromosome"/>
</dbReference>
<dbReference type="EMBL" id="CP014164">
    <property type="protein sequence ID" value="AMC01797.1"/>
    <property type="molecule type" value="Genomic_DNA"/>
</dbReference>
<feature type="transmembrane region" description="Helical" evidence="1">
    <location>
        <begin position="26"/>
        <end position="41"/>
    </location>
</feature>
<accession>A0AAU8U6K3</accession>
<dbReference type="AlphaFoldDB" id="A0AAU8U6K3"/>
<feature type="transmembrane region" description="Helical" evidence="1">
    <location>
        <begin position="47"/>
        <end position="63"/>
    </location>
</feature>
<evidence type="ECO:0000313" key="3">
    <source>
        <dbReference type="Proteomes" id="UP000066986"/>
    </source>
</evidence>
<keyword evidence="1" id="KW-1133">Transmembrane helix</keyword>
<protein>
    <submittedName>
        <fullName evidence="2">Uncharacterized protein</fullName>
    </submittedName>
</protein>
<organism evidence="2 3">
    <name type="scientific">Aerococcus viridans</name>
    <dbReference type="NCBI Taxonomy" id="1377"/>
    <lineage>
        <taxon>Bacteria</taxon>
        <taxon>Bacillati</taxon>
        <taxon>Bacillota</taxon>
        <taxon>Bacilli</taxon>
        <taxon>Lactobacillales</taxon>
        <taxon>Aerococcaceae</taxon>
        <taxon>Aerococcus</taxon>
    </lineage>
</organism>
<dbReference type="RefSeq" id="WP_050774124.1">
    <property type="nucleotide sequence ID" value="NZ_CP014164.1"/>
</dbReference>
<gene>
    <name evidence="2" type="ORF">AWM76_09680</name>
</gene>
<proteinExistence type="predicted"/>
<reference evidence="2 3" key="1">
    <citation type="journal article" date="2016" name="Genome Announc.">
        <title>Complete Genome Sequences of Aerococcus christensenii CCUG 28831T, Aerococcus sanguinicola CCUG 43001T, Aerococcus urinae CCUG 36881T, Aerococcus urinaeequi CCUG 28094T, Aerococcus urinaehominis CCUG 42038 BT, and Aerococcus viridans CCUG 4311T.</title>
        <authorList>
            <person name="Carkaci D."/>
            <person name="Dargis R."/>
            <person name="Nielsen X.C."/>
            <person name="Skovgaard O."/>
            <person name="Fuursted K."/>
            <person name="Christensen J.J."/>
        </authorList>
    </citation>
    <scope>NUCLEOTIDE SEQUENCE [LARGE SCALE GENOMIC DNA]</scope>
    <source>
        <strain evidence="2 3">CCUG4311</strain>
    </source>
</reference>
<sequence length="95" mass="10499">MSEQEMQAMMVIDDPETLELRRPKNVWINLIIVLVAIALLVEGSVPSAIIFMLGTVITLLVNYPNPKNQKARIDSNASEANQVLISYITMPSTTA</sequence>
<dbReference type="KEGG" id="avs:AWM76_09680"/>